<evidence type="ECO:0000259" key="2">
    <source>
        <dbReference type="Pfam" id="PF16391"/>
    </source>
</evidence>
<evidence type="ECO:0000313" key="4">
    <source>
        <dbReference type="EMBL" id="MEN7547623.1"/>
    </source>
</evidence>
<keyword evidence="4" id="KW-0449">Lipoprotein</keyword>
<dbReference type="InterPro" id="IPR008979">
    <property type="entry name" value="Galactose-bd-like_sf"/>
</dbReference>
<dbReference type="Proteomes" id="UP001403385">
    <property type="component" value="Unassembled WGS sequence"/>
</dbReference>
<feature type="domain" description="DUF5000" evidence="2">
    <location>
        <begin position="250"/>
        <end position="387"/>
    </location>
</feature>
<feature type="domain" description="DUF4959" evidence="1">
    <location>
        <begin position="18"/>
        <end position="122"/>
    </location>
</feature>
<dbReference type="RefSeq" id="WP_346820410.1">
    <property type="nucleotide sequence ID" value="NZ_JBDKWZ010000003.1"/>
</dbReference>
<dbReference type="AlphaFoldDB" id="A0AAW9S8H6"/>
<dbReference type="InterPro" id="IPR033431">
    <property type="entry name" value="DUF5126"/>
</dbReference>
<dbReference type="Gene3D" id="2.60.120.260">
    <property type="entry name" value="Galactose-binding domain-like"/>
    <property type="match status" value="1"/>
</dbReference>
<name>A0AAW9S8H6_9BACT</name>
<dbReference type="SUPFAM" id="SSF49785">
    <property type="entry name" value="Galactose-binding domain-like"/>
    <property type="match status" value="1"/>
</dbReference>
<dbReference type="Pfam" id="PF17166">
    <property type="entry name" value="DUF5126"/>
    <property type="match status" value="1"/>
</dbReference>
<feature type="domain" description="DUF5126" evidence="3">
    <location>
        <begin position="123"/>
        <end position="225"/>
    </location>
</feature>
<sequence>MNLFKRLFYISLILLVHSCQELTTGPINSDSTPPAPVTGVEVKSIPGGAKLSYVPPDDKDLLYVKAVFTTKEGGQQKEVKASLYENQMTIEGFGDTLLHQVMLYAVDRGENVSEPISVNVKPLKPPFQNIFETLEITEDFGGARFSWENTFESPVAIILLAPDSLQKMSIYEMVYTSELRGTRSIRGFDPEKQKFAVLIRDRWDNYSDTLTKEIIPMYEEEMDKSKFQPVYLANDNEWDAWEGEFEYIYDDDLETFNHTAGGTGWPQQLTIDLGVTVKLSRYKLWQRQGGYSYKHGNFKKWEIYGRADVPEDDGSWDNWKKLMVCDSYKPSGLPIGQETNEDLAHMKAGDEFTFDLEGEPVRYIRIRVLETWSGATFSHMAEISFYGQIVE</sequence>
<dbReference type="Pfam" id="PF16391">
    <property type="entry name" value="DUF5000"/>
    <property type="match status" value="1"/>
</dbReference>
<evidence type="ECO:0000259" key="3">
    <source>
        <dbReference type="Pfam" id="PF17166"/>
    </source>
</evidence>
<dbReference type="InterPro" id="IPR032164">
    <property type="entry name" value="DUF5000"/>
</dbReference>
<accession>A0AAW9S8H6</accession>
<dbReference type="EMBL" id="JBDKWZ010000003">
    <property type="protein sequence ID" value="MEN7547623.1"/>
    <property type="molecule type" value="Genomic_DNA"/>
</dbReference>
<dbReference type="InterPro" id="IPR032527">
    <property type="entry name" value="DUF4959"/>
</dbReference>
<keyword evidence="5" id="KW-1185">Reference proteome</keyword>
<gene>
    <name evidence="4" type="ORF">AAG747_06880</name>
</gene>
<organism evidence="4 5">
    <name type="scientific">Rapidithrix thailandica</name>
    <dbReference type="NCBI Taxonomy" id="413964"/>
    <lineage>
        <taxon>Bacteria</taxon>
        <taxon>Pseudomonadati</taxon>
        <taxon>Bacteroidota</taxon>
        <taxon>Cytophagia</taxon>
        <taxon>Cytophagales</taxon>
        <taxon>Flammeovirgaceae</taxon>
        <taxon>Rapidithrix</taxon>
    </lineage>
</organism>
<protein>
    <submittedName>
        <fullName evidence="4">DUF5000 domain-containing lipoprotein</fullName>
    </submittedName>
</protein>
<comment type="caution">
    <text evidence="4">The sequence shown here is derived from an EMBL/GenBank/DDBJ whole genome shotgun (WGS) entry which is preliminary data.</text>
</comment>
<proteinExistence type="predicted"/>
<evidence type="ECO:0000259" key="1">
    <source>
        <dbReference type="Pfam" id="PF16323"/>
    </source>
</evidence>
<dbReference type="Pfam" id="PF16323">
    <property type="entry name" value="DUF4959"/>
    <property type="match status" value="1"/>
</dbReference>
<evidence type="ECO:0000313" key="5">
    <source>
        <dbReference type="Proteomes" id="UP001403385"/>
    </source>
</evidence>
<reference evidence="4 5" key="1">
    <citation type="submission" date="2024-04" db="EMBL/GenBank/DDBJ databases">
        <title>Novel genus in family Flammeovirgaceae.</title>
        <authorList>
            <person name="Nguyen T.H."/>
            <person name="Vuong T.Q."/>
            <person name="Le H."/>
            <person name="Kim S.-G."/>
        </authorList>
    </citation>
    <scope>NUCLEOTIDE SEQUENCE [LARGE SCALE GENOMIC DNA]</scope>
    <source>
        <strain evidence="4 5">JCM 23209</strain>
    </source>
</reference>